<organism evidence="2 3">
    <name type="scientific">Zoogloea ramigera</name>
    <dbReference type="NCBI Taxonomy" id="350"/>
    <lineage>
        <taxon>Bacteria</taxon>
        <taxon>Pseudomonadati</taxon>
        <taxon>Pseudomonadota</taxon>
        <taxon>Betaproteobacteria</taxon>
        <taxon>Rhodocyclales</taxon>
        <taxon>Zoogloeaceae</taxon>
        <taxon>Zoogloea</taxon>
    </lineage>
</organism>
<dbReference type="InterPro" id="IPR035958">
    <property type="entry name" value="SecB-like_sf"/>
</dbReference>
<dbReference type="SUPFAM" id="SSF54611">
    <property type="entry name" value="SecB-like"/>
    <property type="match status" value="1"/>
</dbReference>
<evidence type="ECO:0000313" key="3">
    <source>
        <dbReference type="Proteomes" id="UP000318422"/>
    </source>
</evidence>
<feature type="compositionally biased region" description="Pro residues" evidence="1">
    <location>
        <begin position="142"/>
        <end position="152"/>
    </location>
</feature>
<dbReference type="AlphaFoldDB" id="A0A4Y4D360"/>
<evidence type="ECO:0000313" key="2">
    <source>
        <dbReference type="EMBL" id="GEC97707.1"/>
    </source>
</evidence>
<keyword evidence="3" id="KW-1185">Reference proteome</keyword>
<name>A0A4Y4D360_ZOORA</name>
<evidence type="ECO:0008006" key="4">
    <source>
        <dbReference type="Google" id="ProtNLM"/>
    </source>
</evidence>
<comment type="caution">
    <text evidence="2">The sequence shown here is derived from an EMBL/GenBank/DDBJ whole genome shotgun (WGS) entry which is preliminary data.</text>
</comment>
<dbReference type="EMBL" id="BJNV01000114">
    <property type="protein sequence ID" value="GEC97707.1"/>
    <property type="molecule type" value="Genomic_DNA"/>
</dbReference>
<dbReference type="RefSeq" id="WP_141355013.1">
    <property type="nucleotide sequence ID" value="NZ_BJNV01000114.1"/>
</dbReference>
<proteinExistence type="predicted"/>
<accession>A0A4Y4D360</accession>
<sequence length="162" mass="17918">MNDIPVFLENTAFPEVFIVANKDFSPTANGAPVDVKVDSRIATQPVPQTDNRFVVELRVKLNDSMTTDTPYFFNIVCLVVLSIDESVPAEKRRTLAMQAGHTIAYPAIREMVANITARQPWGQFSIGFGFLNPDVLEEVPADAPPPAPAPPKPTRKRRKKAE</sequence>
<reference evidence="2 3" key="1">
    <citation type="submission" date="2019-06" db="EMBL/GenBank/DDBJ databases">
        <title>Whole genome shotgun sequence of Zoogloea ramigera NBRC 15342.</title>
        <authorList>
            <person name="Hosoyama A."/>
            <person name="Uohara A."/>
            <person name="Ohji S."/>
            <person name="Ichikawa N."/>
        </authorList>
    </citation>
    <scope>NUCLEOTIDE SEQUENCE [LARGE SCALE GENOMIC DNA]</scope>
    <source>
        <strain evidence="2 3">NBRC 15342</strain>
    </source>
</reference>
<dbReference type="OrthoDB" id="7063707at2"/>
<protein>
    <recommendedName>
        <fullName evidence="4">Preprotein translocase subunit SecB</fullName>
    </recommendedName>
</protein>
<feature type="compositionally biased region" description="Basic residues" evidence="1">
    <location>
        <begin position="153"/>
        <end position="162"/>
    </location>
</feature>
<dbReference type="Gene3D" id="3.10.420.10">
    <property type="entry name" value="SecB-like"/>
    <property type="match status" value="1"/>
</dbReference>
<gene>
    <name evidence="2" type="ORF">ZRA01_37800</name>
</gene>
<evidence type="ECO:0000256" key="1">
    <source>
        <dbReference type="SAM" id="MobiDB-lite"/>
    </source>
</evidence>
<feature type="region of interest" description="Disordered" evidence="1">
    <location>
        <begin position="139"/>
        <end position="162"/>
    </location>
</feature>
<dbReference type="Proteomes" id="UP000318422">
    <property type="component" value="Unassembled WGS sequence"/>
</dbReference>